<proteinExistence type="predicted"/>
<sequence>MKSIIVYYSLEGNCKLIAEAVAQEIGAETLELKPKKDIPTSGPLKYLLGGRSAIRKEQPELTNTDLGIVNNYDLIIVGTPVWAATFAPAIRSFSDAVHLQDKKMAFFACSGGGPTTKCIEHMKTVFNGNSFLSDISFTNPLKNPMDCTNKAKAWAKSLL</sequence>
<comment type="caution">
    <text evidence="2">The sequence shown here is derived from an EMBL/GenBank/DDBJ whole genome shotgun (WGS) entry which is preliminary data.</text>
</comment>
<dbReference type="PROSITE" id="PS50902">
    <property type="entry name" value="FLAVODOXIN_LIKE"/>
    <property type="match status" value="1"/>
</dbReference>
<reference evidence="2" key="1">
    <citation type="submission" date="2021-02" db="EMBL/GenBank/DDBJ databases">
        <title>Abyssanaerobacter marinus gen.nov., sp., nov, anaerobic bacterium isolated from the Onnuri vent field of Indian Ocean and suggestion of Mogibacteriaceae fam. nov., and proposal of reclassification of ambiguous this family's genus member.</title>
        <authorList>
            <person name="Kim Y.J."/>
            <person name="Yang J.-A."/>
        </authorList>
    </citation>
    <scope>NUCLEOTIDE SEQUENCE</scope>
    <source>
        <strain evidence="2">DSM 2634</strain>
    </source>
</reference>
<organism evidence="2 3">
    <name type="scientific">Clostridium aminobutyricum</name>
    <dbReference type="NCBI Taxonomy" id="33953"/>
    <lineage>
        <taxon>Bacteria</taxon>
        <taxon>Bacillati</taxon>
        <taxon>Bacillota</taxon>
        <taxon>Clostridia</taxon>
        <taxon>Eubacteriales</taxon>
        <taxon>Clostridiaceae</taxon>
        <taxon>Clostridium</taxon>
    </lineage>
</organism>
<evidence type="ECO:0000313" key="3">
    <source>
        <dbReference type="Proteomes" id="UP000664545"/>
    </source>
</evidence>
<feature type="domain" description="Flavodoxin-like" evidence="1">
    <location>
        <begin position="3"/>
        <end position="159"/>
    </location>
</feature>
<dbReference type="PANTHER" id="PTHR39201:SF1">
    <property type="entry name" value="FLAVODOXIN-LIKE DOMAIN-CONTAINING PROTEIN"/>
    <property type="match status" value="1"/>
</dbReference>
<accession>A0A939DAF6</accession>
<keyword evidence="3" id="KW-1185">Reference proteome</keyword>
<dbReference type="InterPro" id="IPR029039">
    <property type="entry name" value="Flavoprotein-like_sf"/>
</dbReference>
<dbReference type="RefSeq" id="WP_206583222.1">
    <property type="nucleotide sequence ID" value="NZ_JAFJZZ010000009.1"/>
</dbReference>
<dbReference type="SUPFAM" id="SSF52218">
    <property type="entry name" value="Flavoproteins"/>
    <property type="match status" value="1"/>
</dbReference>
<dbReference type="GO" id="GO:0010181">
    <property type="term" value="F:FMN binding"/>
    <property type="evidence" value="ECO:0007669"/>
    <property type="project" value="InterPro"/>
</dbReference>
<dbReference type="PANTHER" id="PTHR39201">
    <property type="entry name" value="EXPORTED PROTEIN-RELATED"/>
    <property type="match status" value="1"/>
</dbReference>
<name>A0A939DAF6_CLOAM</name>
<dbReference type="Proteomes" id="UP000664545">
    <property type="component" value="Unassembled WGS sequence"/>
</dbReference>
<dbReference type="InterPro" id="IPR008254">
    <property type="entry name" value="Flavodoxin/NO_synth"/>
</dbReference>
<dbReference type="Pfam" id="PF12682">
    <property type="entry name" value="Flavodoxin_4"/>
    <property type="match status" value="1"/>
</dbReference>
<protein>
    <submittedName>
        <fullName evidence="2">NAD(P)H-dependent oxidoreductase</fullName>
    </submittedName>
</protein>
<dbReference type="AlphaFoldDB" id="A0A939DAF6"/>
<evidence type="ECO:0000313" key="2">
    <source>
        <dbReference type="EMBL" id="MBN7774379.1"/>
    </source>
</evidence>
<evidence type="ECO:0000259" key="1">
    <source>
        <dbReference type="PROSITE" id="PS50902"/>
    </source>
</evidence>
<dbReference type="GO" id="GO:0016651">
    <property type="term" value="F:oxidoreductase activity, acting on NAD(P)H"/>
    <property type="evidence" value="ECO:0007669"/>
    <property type="project" value="UniProtKB-ARBA"/>
</dbReference>
<dbReference type="EMBL" id="JAFJZZ010000009">
    <property type="protein sequence ID" value="MBN7774379.1"/>
    <property type="molecule type" value="Genomic_DNA"/>
</dbReference>
<dbReference type="Gene3D" id="3.40.50.360">
    <property type="match status" value="1"/>
</dbReference>
<gene>
    <name evidence="2" type="ORF">JYB65_13515</name>
</gene>